<dbReference type="PRINTS" id="PR00039">
    <property type="entry name" value="HTHLYSR"/>
</dbReference>
<name>A0AA36I8P2_9DINO</name>
<dbReference type="InterPro" id="IPR036390">
    <property type="entry name" value="WH_DNA-bd_sf"/>
</dbReference>
<sequence>MRSVVAVAEEGSFTRAAARENATQSGISQHVAAVEDVLGIRLFERTSDGVLLTPAGNRYYQKVLAVLRGAEEAIIDARNRRDTLSGVGHAGIMPVLARAALAPALDHMACHHPDVSIHIIEGYSGALTDSVKAEELDFAIVPAFGGAVGLNVRHLAQDREMIVGGVQSGVVHGKPARLQDLAPLKLVTPSSINIRKTRIEEYLATHSIRVERIMELDAMLGTLDFVARSDWVTILPGVICAPDRDGSVRRIAPLDQPPLFLEFVQIEPARRPLSAQAQVFLEELKKEVAKLVAR</sequence>
<dbReference type="Gene3D" id="3.40.190.290">
    <property type="match status" value="1"/>
</dbReference>
<evidence type="ECO:0000256" key="5">
    <source>
        <dbReference type="ARBA" id="ARBA00023125"/>
    </source>
</evidence>
<proteinExistence type="inferred from homology"/>
<evidence type="ECO:0000313" key="8">
    <source>
        <dbReference type="EMBL" id="CAJ1381724.1"/>
    </source>
</evidence>
<dbReference type="FunFam" id="1.10.10.10:FF:000001">
    <property type="entry name" value="LysR family transcriptional regulator"/>
    <property type="match status" value="1"/>
</dbReference>
<dbReference type="EMBL" id="CAUJNA010000835">
    <property type="protein sequence ID" value="CAJ1381724.1"/>
    <property type="molecule type" value="Genomic_DNA"/>
</dbReference>
<dbReference type="SUPFAM" id="SSF46785">
    <property type="entry name" value="Winged helix' DNA-binding domain"/>
    <property type="match status" value="1"/>
</dbReference>
<dbReference type="Proteomes" id="UP001178507">
    <property type="component" value="Unassembled WGS sequence"/>
</dbReference>
<dbReference type="SUPFAM" id="SSF53850">
    <property type="entry name" value="Periplasmic binding protein-like II"/>
    <property type="match status" value="1"/>
</dbReference>
<keyword evidence="4" id="KW-0805">Transcription regulation</keyword>
<evidence type="ECO:0000259" key="7">
    <source>
        <dbReference type="PROSITE" id="PS50931"/>
    </source>
</evidence>
<evidence type="ECO:0000256" key="3">
    <source>
        <dbReference type="ARBA" id="ARBA00018907"/>
    </source>
</evidence>
<dbReference type="AlphaFoldDB" id="A0AA36I8P2"/>
<dbReference type="CDD" id="cd05466">
    <property type="entry name" value="PBP2_LTTR_substrate"/>
    <property type="match status" value="1"/>
</dbReference>
<dbReference type="GO" id="GO:0003700">
    <property type="term" value="F:DNA-binding transcription factor activity"/>
    <property type="evidence" value="ECO:0007669"/>
    <property type="project" value="InterPro"/>
</dbReference>
<dbReference type="GO" id="GO:0000976">
    <property type="term" value="F:transcription cis-regulatory region binding"/>
    <property type="evidence" value="ECO:0007669"/>
    <property type="project" value="TreeGrafter"/>
</dbReference>
<accession>A0AA36I8P2</accession>
<dbReference type="Pfam" id="PF03466">
    <property type="entry name" value="LysR_substrate"/>
    <property type="match status" value="1"/>
</dbReference>
<comment type="similarity">
    <text evidence="2">Belongs to the LysR transcriptional regulatory family.</text>
</comment>
<evidence type="ECO:0000256" key="2">
    <source>
        <dbReference type="ARBA" id="ARBA00009437"/>
    </source>
</evidence>
<comment type="function">
    <text evidence="1">Trans-acting transcriptional regulator of RuBisCO genes (rbcL and rbcS) expression.</text>
</comment>
<organism evidence="8 9">
    <name type="scientific">Effrenium voratum</name>
    <dbReference type="NCBI Taxonomy" id="2562239"/>
    <lineage>
        <taxon>Eukaryota</taxon>
        <taxon>Sar</taxon>
        <taxon>Alveolata</taxon>
        <taxon>Dinophyceae</taxon>
        <taxon>Suessiales</taxon>
        <taxon>Symbiodiniaceae</taxon>
        <taxon>Effrenium</taxon>
    </lineage>
</organism>
<evidence type="ECO:0000256" key="4">
    <source>
        <dbReference type="ARBA" id="ARBA00023015"/>
    </source>
</evidence>
<dbReference type="InterPro" id="IPR000847">
    <property type="entry name" value="LysR_HTH_N"/>
</dbReference>
<dbReference type="PANTHER" id="PTHR30126">
    <property type="entry name" value="HTH-TYPE TRANSCRIPTIONAL REGULATOR"/>
    <property type="match status" value="1"/>
</dbReference>
<gene>
    <name evidence="8" type="ORF">EVOR1521_LOCUS9319</name>
</gene>
<dbReference type="InterPro" id="IPR036388">
    <property type="entry name" value="WH-like_DNA-bd_sf"/>
</dbReference>
<protein>
    <recommendedName>
        <fullName evidence="3">Probable RuBisCO transcriptional regulator</fullName>
    </recommendedName>
</protein>
<dbReference type="PROSITE" id="PS50931">
    <property type="entry name" value="HTH_LYSR"/>
    <property type="match status" value="1"/>
</dbReference>
<keyword evidence="9" id="KW-1185">Reference proteome</keyword>
<reference evidence="8" key="1">
    <citation type="submission" date="2023-08" db="EMBL/GenBank/DDBJ databases">
        <authorList>
            <person name="Chen Y."/>
            <person name="Shah S."/>
            <person name="Dougan E. K."/>
            <person name="Thang M."/>
            <person name="Chan C."/>
        </authorList>
    </citation>
    <scope>NUCLEOTIDE SEQUENCE</scope>
</reference>
<dbReference type="InterPro" id="IPR005119">
    <property type="entry name" value="LysR_subst-bd"/>
</dbReference>
<dbReference type="PANTHER" id="PTHR30126:SF98">
    <property type="entry name" value="HTH-TYPE TRANSCRIPTIONAL ACTIVATOR BAUR"/>
    <property type="match status" value="1"/>
</dbReference>
<comment type="caution">
    <text evidence="8">The sequence shown here is derived from an EMBL/GenBank/DDBJ whole genome shotgun (WGS) entry which is preliminary data.</text>
</comment>
<dbReference type="Pfam" id="PF00126">
    <property type="entry name" value="HTH_1"/>
    <property type="match status" value="1"/>
</dbReference>
<evidence type="ECO:0000256" key="6">
    <source>
        <dbReference type="ARBA" id="ARBA00023163"/>
    </source>
</evidence>
<evidence type="ECO:0000256" key="1">
    <source>
        <dbReference type="ARBA" id="ARBA00003782"/>
    </source>
</evidence>
<evidence type="ECO:0000313" key="9">
    <source>
        <dbReference type="Proteomes" id="UP001178507"/>
    </source>
</evidence>
<keyword evidence="6" id="KW-0804">Transcription</keyword>
<dbReference type="Gene3D" id="1.10.10.10">
    <property type="entry name" value="Winged helix-like DNA-binding domain superfamily/Winged helix DNA-binding domain"/>
    <property type="match status" value="1"/>
</dbReference>
<keyword evidence="5" id="KW-0238">DNA-binding</keyword>
<feature type="domain" description="HTH lysR-type" evidence="7">
    <location>
        <begin position="1"/>
        <end position="53"/>
    </location>
</feature>